<evidence type="ECO:0000313" key="2">
    <source>
        <dbReference type="EMBL" id="KAF2390938.1"/>
    </source>
</evidence>
<dbReference type="RefSeq" id="WP_163913068.1">
    <property type="nucleotide sequence ID" value="NZ_JAAAXX010000002.1"/>
</dbReference>
<evidence type="ECO:0000313" key="3">
    <source>
        <dbReference type="Proteomes" id="UP000475265"/>
    </source>
</evidence>
<feature type="signal peptide" evidence="1">
    <location>
        <begin position="1"/>
        <end position="27"/>
    </location>
</feature>
<evidence type="ECO:0000256" key="1">
    <source>
        <dbReference type="SAM" id="SignalP"/>
    </source>
</evidence>
<dbReference type="AlphaFoldDB" id="A0A6L5BRC5"/>
<evidence type="ECO:0008006" key="4">
    <source>
        <dbReference type="Google" id="ProtNLM"/>
    </source>
</evidence>
<protein>
    <recommendedName>
        <fullName evidence="4">Lipoprotein</fullName>
    </recommendedName>
</protein>
<name>A0A6L5BRC5_9PSED</name>
<reference evidence="2 3" key="1">
    <citation type="submission" date="2019-12" db="EMBL/GenBank/DDBJ databases">
        <title>Endophytic bacteria associated with Panax ginseng seedlings.</title>
        <authorList>
            <person name="Park J.M."/>
            <person name="Shin R."/>
            <person name="Jo S.H."/>
        </authorList>
    </citation>
    <scope>NUCLEOTIDE SEQUENCE [LARGE SCALE GENOMIC DNA]</scope>
    <source>
        <strain evidence="2 3">PgKB32</strain>
    </source>
</reference>
<organism evidence="2 3">
    <name type="scientific">Pseudomonas frederiksbergensis</name>
    <dbReference type="NCBI Taxonomy" id="104087"/>
    <lineage>
        <taxon>Bacteria</taxon>
        <taxon>Pseudomonadati</taxon>
        <taxon>Pseudomonadota</taxon>
        <taxon>Gammaproteobacteria</taxon>
        <taxon>Pseudomonadales</taxon>
        <taxon>Pseudomonadaceae</taxon>
        <taxon>Pseudomonas</taxon>
    </lineage>
</organism>
<feature type="chain" id="PRO_5027120431" description="Lipoprotein" evidence="1">
    <location>
        <begin position="28"/>
        <end position="308"/>
    </location>
</feature>
<dbReference type="EMBL" id="JAAAXX010000002">
    <property type="protein sequence ID" value="KAF2390938.1"/>
    <property type="molecule type" value="Genomic_DNA"/>
</dbReference>
<comment type="caution">
    <text evidence="2">The sequence shown here is derived from an EMBL/GenBank/DDBJ whole genome shotgun (WGS) entry which is preliminary data.</text>
</comment>
<gene>
    <name evidence="2" type="ORF">FX983_05414</name>
</gene>
<dbReference type="Proteomes" id="UP000475265">
    <property type="component" value="Unassembled WGS sequence"/>
</dbReference>
<proteinExistence type="predicted"/>
<accession>A0A6L5BRC5</accession>
<keyword evidence="1" id="KW-0732">Signal</keyword>
<sequence length="308" mass="34831">MQPGFCTILRFFTLMMFCALCSGCLHLDVPPARIEFVSINHDSYSLYDVRFTSDRDLIHLYEAHGRGGQISTSLHCSLDGDLDFFVEHNIALEGHGSIEDMRLIEGDRRYEMLASIRFEDNEDRTGSSDIARSRLVRLLEPQDYVPCKVVITAFPFTAYFSKVMYVPTSRIIAEVKNPRIAPRQVSLKPADRPLTWLQFEPVCIVRWREELSPAYDQIDDVGLCRDVPYAGLLASFAPSNKKLRLITWSDQTPKPLTAYTLIRGDGRREPGISAENGDTHLVGSMTRETLKVEVGAGIGAKERWTPQI</sequence>